<dbReference type="OrthoDB" id="8083007at2"/>
<dbReference type="AlphaFoldDB" id="A0A1G5V2Z5"/>
<reference evidence="1 2" key="1">
    <citation type="submission" date="2016-10" db="EMBL/GenBank/DDBJ databases">
        <authorList>
            <person name="de Groot N.N."/>
        </authorList>
    </citation>
    <scope>NUCLEOTIDE SEQUENCE [LARGE SCALE GENOMIC DNA]</scope>
    <source>
        <strain evidence="1 2">CGMCC 1.12097</strain>
    </source>
</reference>
<dbReference type="EMBL" id="FMXM01000002">
    <property type="protein sequence ID" value="SDA40242.1"/>
    <property type="molecule type" value="Genomic_DNA"/>
</dbReference>
<proteinExistence type="predicted"/>
<dbReference type="Pfam" id="PF19551">
    <property type="entry name" value="DUF6074"/>
    <property type="match status" value="1"/>
</dbReference>
<evidence type="ECO:0000313" key="1">
    <source>
        <dbReference type="EMBL" id="SDA40242.1"/>
    </source>
</evidence>
<protein>
    <submittedName>
        <fullName evidence="1">Uncharacterized protein</fullName>
    </submittedName>
</protein>
<name>A0A1G5V2Z5_9HYPH</name>
<gene>
    <name evidence="1" type="ORF">SAMN02927914_00218</name>
</gene>
<sequence length="104" mass="11424">MKGEQMEFVLASPTTAEIIPFPGDPLAALVRRTARELEHIQGPAADRLWRERCRGIQQDLAAIGIAGAEVQAKVDKFALDVHGEMQRLAWSDWHEAHQPGGDAA</sequence>
<organism evidence="1 2">
    <name type="scientific">Mesorhizobium qingshengii</name>
    <dbReference type="NCBI Taxonomy" id="1165689"/>
    <lineage>
        <taxon>Bacteria</taxon>
        <taxon>Pseudomonadati</taxon>
        <taxon>Pseudomonadota</taxon>
        <taxon>Alphaproteobacteria</taxon>
        <taxon>Hyphomicrobiales</taxon>
        <taxon>Phyllobacteriaceae</taxon>
        <taxon>Mesorhizobium</taxon>
    </lineage>
</organism>
<dbReference type="InterPro" id="IPR045720">
    <property type="entry name" value="DUF6074"/>
</dbReference>
<evidence type="ECO:0000313" key="2">
    <source>
        <dbReference type="Proteomes" id="UP000198588"/>
    </source>
</evidence>
<dbReference type="Proteomes" id="UP000198588">
    <property type="component" value="Unassembled WGS sequence"/>
</dbReference>
<dbReference type="STRING" id="1165689.SAMN02927914_00218"/>
<dbReference type="RefSeq" id="WP_143019372.1">
    <property type="nucleotide sequence ID" value="NZ_FMXM01000002.1"/>
</dbReference>
<accession>A0A1G5V2Z5</accession>